<dbReference type="AlphaFoldDB" id="A0A916SI38"/>
<evidence type="ECO:0000256" key="2">
    <source>
        <dbReference type="ARBA" id="ARBA00034772"/>
    </source>
</evidence>
<dbReference type="InterPro" id="IPR008948">
    <property type="entry name" value="L-Aspartase-like"/>
</dbReference>
<keyword evidence="1" id="KW-0456">Lyase</keyword>
<organism evidence="4 5">
    <name type="scientific">Conyzicola nivalis</name>
    <dbReference type="NCBI Taxonomy" id="1477021"/>
    <lineage>
        <taxon>Bacteria</taxon>
        <taxon>Bacillati</taxon>
        <taxon>Actinomycetota</taxon>
        <taxon>Actinomycetes</taxon>
        <taxon>Micrococcales</taxon>
        <taxon>Microbacteriaceae</taxon>
        <taxon>Conyzicola</taxon>
    </lineage>
</organism>
<feature type="domain" description="Fumarate lyase N-terminal" evidence="3">
    <location>
        <begin position="92"/>
        <end position="300"/>
    </location>
</feature>
<dbReference type="InterPro" id="IPR022761">
    <property type="entry name" value="Fumarate_lyase_N"/>
</dbReference>
<name>A0A916SI38_9MICO</name>
<dbReference type="Pfam" id="PF00206">
    <property type="entry name" value="Lyase_1"/>
    <property type="match status" value="1"/>
</dbReference>
<evidence type="ECO:0000256" key="1">
    <source>
        <dbReference type="ARBA" id="ARBA00023239"/>
    </source>
</evidence>
<evidence type="ECO:0000313" key="5">
    <source>
        <dbReference type="Proteomes" id="UP000606922"/>
    </source>
</evidence>
<dbReference type="GO" id="GO:0016829">
    <property type="term" value="F:lyase activity"/>
    <property type="evidence" value="ECO:0007669"/>
    <property type="project" value="UniProtKB-KW"/>
</dbReference>
<evidence type="ECO:0000259" key="3">
    <source>
        <dbReference type="Pfam" id="PF00206"/>
    </source>
</evidence>
<dbReference type="PROSITE" id="PS00163">
    <property type="entry name" value="FUMARATE_LYASES"/>
    <property type="match status" value="1"/>
</dbReference>
<dbReference type="SUPFAM" id="SSF48557">
    <property type="entry name" value="L-aspartase-like"/>
    <property type="match status" value="1"/>
</dbReference>
<comment type="caution">
    <text evidence="4">The sequence shown here is derived from an EMBL/GenBank/DDBJ whole genome shotgun (WGS) entry which is preliminary data.</text>
</comment>
<dbReference type="InterPro" id="IPR000362">
    <property type="entry name" value="Fumarate_lyase_fam"/>
</dbReference>
<dbReference type="InterPro" id="IPR024083">
    <property type="entry name" value="Fumarase/histidase_N"/>
</dbReference>
<accession>A0A916SI38</accession>
<dbReference type="Gene3D" id="1.10.40.30">
    <property type="entry name" value="Fumarase/aspartase (C-terminal domain)"/>
    <property type="match status" value="1"/>
</dbReference>
<protein>
    <submittedName>
        <fullName evidence="4">3-carboxy-cis,cis-muconate cycloisomerase</fullName>
    </submittedName>
</protein>
<comment type="similarity">
    <text evidence="2">Belongs to the class-II fumarase/aspartase family.</text>
</comment>
<dbReference type="PANTHER" id="PTHR43172">
    <property type="entry name" value="ADENYLOSUCCINATE LYASE"/>
    <property type="match status" value="1"/>
</dbReference>
<proteinExistence type="inferred from homology"/>
<reference evidence="4" key="1">
    <citation type="journal article" date="2014" name="Int. J. Syst. Evol. Microbiol.">
        <title>Complete genome sequence of Corynebacterium casei LMG S-19264T (=DSM 44701T), isolated from a smear-ripened cheese.</title>
        <authorList>
            <consortium name="US DOE Joint Genome Institute (JGI-PGF)"/>
            <person name="Walter F."/>
            <person name="Albersmeier A."/>
            <person name="Kalinowski J."/>
            <person name="Ruckert C."/>
        </authorList>
    </citation>
    <scope>NUCLEOTIDE SEQUENCE</scope>
    <source>
        <strain evidence="4">CGMCC 1.12813</strain>
    </source>
</reference>
<reference evidence="4" key="2">
    <citation type="submission" date="2020-09" db="EMBL/GenBank/DDBJ databases">
        <authorList>
            <person name="Sun Q."/>
            <person name="Zhou Y."/>
        </authorList>
    </citation>
    <scope>NUCLEOTIDE SEQUENCE</scope>
    <source>
        <strain evidence="4">CGMCC 1.12813</strain>
    </source>
</reference>
<dbReference type="InterPro" id="IPR020557">
    <property type="entry name" value="Fumarate_lyase_CS"/>
</dbReference>
<dbReference type="EMBL" id="BMGB01000001">
    <property type="protein sequence ID" value="GGB01691.1"/>
    <property type="molecule type" value="Genomic_DNA"/>
</dbReference>
<dbReference type="Gene3D" id="1.10.275.10">
    <property type="entry name" value="Fumarase/aspartase (N-terminal domain)"/>
    <property type="match status" value="1"/>
</dbReference>
<dbReference type="PANTHER" id="PTHR43172:SF2">
    <property type="entry name" value="ADENYLOSUCCINATE LYASE C-TERMINAL DOMAIN-CONTAINING PROTEIN"/>
    <property type="match status" value="1"/>
</dbReference>
<gene>
    <name evidence="4" type="ORF">GCM10010979_15330</name>
</gene>
<dbReference type="RefSeq" id="WP_188510051.1">
    <property type="nucleotide sequence ID" value="NZ_BMGB01000001.1"/>
</dbReference>
<sequence length="467" mass="46855">MIDAGLLDPLAQGSRALELTGDAAFLAAMVRVELALSRALVDTGVAPEWMLEVCDGLETAEPDVVAIASASRAGGNPVIPLVTWLGAAADALHHGASDHVHLGATSQDILDTAAMLVARAVCDEVLARLKEAGASLASLVETHRATPMVARTLGQHAAPTTFGFVAAGWLDGVTTAIDGLHRVRGGLPVQLGGAVGSLAALSRAATARGSSADEVAAAVARRLGLRLAPISWHTNRAPVLDVAAALAAAVAAVGVVAVDVAVLARTEIGELVEGGGGGSSAMPHKRNPITAVLVTAAARRTPHELAALHASALSEDQRPTGAWHAEWLPLRELERSAVSAAHGAATLIAGLEVNVARMAANLALTGGLIFSERVSAVLAETVGGAAAFALVGEASREAVVSGRPLSEVVAEAIAAGPYDRGARDAVAAAFAGDSDSDSDTAAADAAIDRVLAAYRAVTVGAPTGEAS</sequence>
<keyword evidence="5" id="KW-1185">Reference proteome</keyword>
<dbReference type="PRINTS" id="PR00149">
    <property type="entry name" value="FUMRATELYASE"/>
</dbReference>
<evidence type="ECO:0000313" key="4">
    <source>
        <dbReference type="EMBL" id="GGB01691.1"/>
    </source>
</evidence>
<dbReference type="Gene3D" id="1.20.200.10">
    <property type="entry name" value="Fumarase/aspartase (Central domain)"/>
    <property type="match status" value="1"/>
</dbReference>
<dbReference type="Proteomes" id="UP000606922">
    <property type="component" value="Unassembled WGS sequence"/>
</dbReference>